<organism evidence="2 3">
    <name type="scientific">Helianthus annuus</name>
    <name type="common">Common sunflower</name>
    <dbReference type="NCBI Taxonomy" id="4232"/>
    <lineage>
        <taxon>Eukaryota</taxon>
        <taxon>Viridiplantae</taxon>
        <taxon>Streptophyta</taxon>
        <taxon>Embryophyta</taxon>
        <taxon>Tracheophyta</taxon>
        <taxon>Spermatophyta</taxon>
        <taxon>Magnoliopsida</taxon>
        <taxon>eudicotyledons</taxon>
        <taxon>Gunneridae</taxon>
        <taxon>Pentapetalae</taxon>
        <taxon>asterids</taxon>
        <taxon>campanulids</taxon>
        <taxon>Asterales</taxon>
        <taxon>Asteraceae</taxon>
        <taxon>Asteroideae</taxon>
        <taxon>Heliantheae alliance</taxon>
        <taxon>Heliantheae</taxon>
        <taxon>Helianthus</taxon>
    </lineage>
</organism>
<keyword evidence="2" id="KW-0548">Nucleotidyltransferase</keyword>
<reference evidence="2" key="1">
    <citation type="journal article" date="2017" name="Nature">
        <title>The sunflower genome provides insights into oil metabolism, flowering and Asterid evolution.</title>
        <authorList>
            <person name="Badouin H."/>
            <person name="Gouzy J."/>
            <person name="Grassa C.J."/>
            <person name="Murat F."/>
            <person name="Staton S.E."/>
            <person name="Cottret L."/>
            <person name="Lelandais-Briere C."/>
            <person name="Owens G.L."/>
            <person name="Carrere S."/>
            <person name="Mayjonade B."/>
            <person name="Legrand L."/>
            <person name="Gill N."/>
            <person name="Kane N.C."/>
            <person name="Bowers J.E."/>
            <person name="Hubner S."/>
            <person name="Bellec A."/>
            <person name="Berard A."/>
            <person name="Berges H."/>
            <person name="Blanchet N."/>
            <person name="Boniface M.C."/>
            <person name="Brunel D."/>
            <person name="Catrice O."/>
            <person name="Chaidir N."/>
            <person name="Claudel C."/>
            <person name="Donnadieu C."/>
            <person name="Faraut T."/>
            <person name="Fievet G."/>
            <person name="Helmstetter N."/>
            <person name="King M."/>
            <person name="Knapp S.J."/>
            <person name="Lai Z."/>
            <person name="Le Paslier M.C."/>
            <person name="Lippi Y."/>
            <person name="Lorenzon L."/>
            <person name="Mandel J.R."/>
            <person name="Marage G."/>
            <person name="Marchand G."/>
            <person name="Marquand E."/>
            <person name="Bret-Mestries E."/>
            <person name="Morien E."/>
            <person name="Nambeesan S."/>
            <person name="Nguyen T."/>
            <person name="Pegot-Espagnet P."/>
            <person name="Pouilly N."/>
            <person name="Raftis F."/>
            <person name="Sallet E."/>
            <person name="Schiex T."/>
            <person name="Thomas J."/>
            <person name="Vandecasteele C."/>
            <person name="Vares D."/>
            <person name="Vear F."/>
            <person name="Vautrin S."/>
            <person name="Crespi M."/>
            <person name="Mangin B."/>
            <person name="Burke J.M."/>
            <person name="Salse J."/>
            <person name="Munos S."/>
            <person name="Vincourt P."/>
            <person name="Rieseberg L.H."/>
            <person name="Langlade N.B."/>
        </authorList>
    </citation>
    <scope>NUCLEOTIDE SEQUENCE</scope>
    <source>
        <tissue evidence="2">Leaves</tissue>
    </source>
</reference>
<keyword evidence="3" id="KW-1185">Reference proteome</keyword>
<dbReference type="EMBL" id="MNCJ02000328">
    <property type="protein sequence ID" value="KAF5772129.1"/>
    <property type="molecule type" value="Genomic_DNA"/>
</dbReference>
<dbReference type="InterPro" id="IPR026960">
    <property type="entry name" value="RVT-Znf"/>
</dbReference>
<protein>
    <submittedName>
        <fullName evidence="2">Reverse transcriptase zinc-binding domain-containing protein</fullName>
    </submittedName>
</protein>
<feature type="domain" description="Reverse transcriptase zinc-binding" evidence="1">
    <location>
        <begin position="1"/>
        <end position="52"/>
    </location>
</feature>
<name>A0A9K3EH04_HELAN</name>
<dbReference type="PANTHER" id="PTHR33116">
    <property type="entry name" value="REVERSE TRANSCRIPTASE ZINC-BINDING DOMAIN-CONTAINING PROTEIN-RELATED-RELATED"/>
    <property type="match status" value="1"/>
</dbReference>
<comment type="caution">
    <text evidence="2">The sequence shown here is derived from an EMBL/GenBank/DDBJ whole genome shotgun (WGS) entry which is preliminary data.</text>
</comment>
<evidence type="ECO:0000313" key="3">
    <source>
        <dbReference type="Proteomes" id="UP000215914"/>
    </source>
</evidence>
<evidence type="ECO:0000259" key="1">
    <source>
        <dbReference type="Pfam" id="PF13966"/>
    </source>
</evidence>
<keyword evidence="2" id="KW-0695">RNA-directed DNA polymerase</keyword>
<gene>
    <name evidence="2" type="ORF">HanXRQr2_Chr13g0573131</name>
</gene>
<dbReference type="PANTHER" id="PTHR33116:SF78">
    <property type="entry name" value="OS12G0587133 PROTEIN"/>
    <property type="match status" value="1"/>
</dbReference>
<sequence>MVWRLALNRLPTIENLARRNIHIPNLRCKICDESDETSSHLFVECYLAQKVWDFVVEWCKIRPFFILEIKDLVNIHNGYRGSAKWRRVIWSVIQVAIWVVWKTRNEVVFSHKKPNFERMKEEIKLLSFFWIKNRAKRVVLSWDDWCKFELINMGV</sequence>
<proteinExistence type="predicted"/>
<accession>A0A9K3EH04</accession>
<dbReference type="Proteomes" id="UP000215914">
    <property type="component" value="Unassembled WGS sequence"/>
</dbReference>
<reference evidence="2" key="2">
    <citation type="submission" date="2020-06" db="EMBL/GenBank/DDBJ databases">
        <title>Helianthus annuus Genome sequencing and assembly Release 2.</title>
        <authorList>
            <person name="Gouzy J."/>
            <person name="Langlade N."/>
            <person name="Munos S."/>
        </authorList>
    </citation>
    <scope>NUCLEOTIDE SEQUENCE</scope>
    <source>
        <tissue evidence="2">Leaves</tissue>
    </source>
</reference>
<dbReference type="Pfam" id="PF13966">
    <property type="entry name" value="zf-RVT"/>
    <property type="match status" value="1"/>
</dbReference>
<evidence type="ECO:0000313" key="2">
    <source>
        <dbReference type="EMBL" id="KAF5772129.1"/>
    </source>
</evidence>
<dbReference type="Gramene" id="mRNA:HanXRQr2_Chr13g0573131">
    <property type="protein sequence ID" value="CDS:HanXRQr2_Chr13g0573131.1"/>
    <property type="gene ID" value="HanXRQr2_Chr13g0573131"/>
</dbReference>
<dbReference type="GO" id="GO:0003964">
    <property type="term" value="F:RNA-directed DNA polymerase activity"/>
    <property type="evidence" value="ECO:0007669"/>
    <property type="project" value="UniProtKB-KW"/>
</dbReference>
<dbReference type="AlphaFoldDB" id="A0A9K3EH04"/>
<keyword evidence="2" id="KW-0808">Transferase</keyword>